<proteinExistence type="predicted"/>
<accession>A0ABR3L6T8</accession>
<dbReference type="Proteomes" id="UP001558613">
    <property type="component" value="Unassembled WGS sequence"/>
</dbReference>
<protein>
    <submittedName>
        <fullName evidence="1">Uncharacterized protein</fullName>
    </submittedName>
</protein>
<organism evidence="1 2">
    <name type="scientific">Cirrhinus molitorella</name>
    <name type="common">mud carp</name>
    <dbReference type="NCBI Taxonomy" id="172907"/>
    <lineage>
        <taxon>Eukaryota</taxon>
        <taxon>Metazoa</taxon>
        <taxon>Chordata</taxon>
        <taxon>Craniata</taxon>
        <taxon>Vertebrata</taxon>
        <taxon>Euteleostomi</taxon>
        <taxon>Actinopterygii</taxon>
        <taxon>Neopterygii</taxon>
        <taxon>Teleostei</taxon>
        <taxon>Ostariophysi</taxon>
        <taxon>Cypriniformes</taxon>
        <taxon>Cyprinidae</taxon>
        <taxon>Labeoninae</taxon>
        <taxon>Labeonini</taxon>
        <taxon>Cirrhinus</taxon>
    </lineage>
</organism>
<evidence type="ECO:0000313" key="2">
    <source>
        <dbReference type="Proteomes" id="UP001558613"/>
    </source>
</evidence>
<reference evidence="1 2" key="1">
    <citation type="submission" date="2023-09" db="EMBL/GenBank/DDBJ databases">
        <authorList>
            <person name="Wang M."/>
        </authorList>
    </citation>
    <scope>NUCLEOTIDE SEQUENCE [LARGE SCALE GENOMIC DNA]</scope>
    <source>
        <strain evidence="1">GT-2023</strain>
        <tissue evidence="1">Liver</tissue>
    </source>
</reference>
<evidence type="ECO:0000313" key="1">
    <source>
        <dbReference type="EMBL" id="KAL1247801.1"/>
    </source>
</evidence>
<sequence>MMYQPRPGRSLGTMEQPSSLTCSIELWTRTSFHMPGQPAQPYPSGRAREMSASVPIRLLCHAMKIFERVLVCHLYQHHARLVWFCEGIWHH</sequence>
<keyword evidence="2" id="KW-1185">Reference proteome</keyword>
<dbReference type="EMBL" id="JAYMGO010000025">
    <property type="protein sequence ID" value="KAL1247801.1"/>
    <property type="molecule type" value="Genomic_DNA"/>
</dbReference>
<comment type="caution">
    <text evidence="1">The sequence shown here is derived from an EMBL/GenBank/DDBJ whole genome shotgun (WGS) entry which is preliminary data.</text>
</comment>
<name>A0ABR3L6T8_9TELE</name>
<gene>
    <name evidence="1" type="ORF">QQF64_023177</name>
</gene>